<dbReference type="RefSeq" id="WP_347703962.1">
    <property type="nucleotide sequence ID" value="NZ_JBDPZD010000002.1"/>
</dbReference>
<reference evidence="2 3" key="1">
    <citation type="submission" date="2024-05" db="EMBL/GenBank/DDBJ databases">
        <title>Roseateles sp. DJS-2-20 16S ribosomal RNA gene Genome sequencing and assembly.</title>
        <authorList>
            <person name="Woo H."/>
        </authorList>
    </citation>
    <scope>NUCLEOTIDE SEQUENCE [LARGE SCALE GENOMIC DNA]</scope>
    <source>
        <strain evidence="2 3">DJS-2-20</strain>
    </source>
</reference>
<dbReference type="Gene3D" id="3.40.630.30">
    <property type="match status" value="1"/>
</dbReference>
<sequence>MVDCDPDPDERLVLKVAETREELEACFSILHDAYVASGFMQQHASGLRVTPYHALPTTTTLCAKFDGRVVGTITIIRDGVFGFPLQSVFDLSSVRALTGNIAEISALAVHPDFRKTGGVILFPLMKFMYEYCKKYFDTRHLVIAVNPDRIELYESLLFFRRLPKSEVDSYDFANGAPAVGATLDLAEAEAKFKAVYGKRPLRRNLFDYFVRLRLQNIEFPRRKYHVTTDPVLSPEDLDHFFNQRVHVFEGLDDRRRALLWSIYDQPEYRGVLPLLKGDSRDYYLLRRHQRFPICCPASFGVENKPDTAPAPLKVLEISQSGFQASSFTDLPIGEMGTVQVELGVGVEATVEASVVRVHEEDDVRYYGFRLSTTDPAWTRAVADLETGRTARDLDD</sequence>
<dbReference type="Proteomes" id="UP001495147">
    <property type="component" value="Unassembled WGS sequence"/>
</dbReference>
<proteinExistence type="predicted"/>
<dbReference type="SUPFAM" id="SSF55729">
    <property type="entry name" value="Acyl-CoA N-acyltransferases (Nat)"/>
    <property type="match status" value="1"/>
</dbReference>
<keyword evidence="3" id="KW-1185">Reference proteome</keyword>
<organism evidence="2 3">
    <name type="scientific">Roseateles paludis</name>
    <dbReference type="NCBI Taxonomy" id="3145238"/>
    <lineage>
        <taxon>Bacteria</taxon>
        <taxon>Pseudomonadati</taxon>
        <taxon>Pseudomonadota</taxon>
        <taxon>Betaproteobacteria</taxon>
        <taxon>Burkholderiales</taxon>
        <taxon>Sphaerotilaceae</taxon>
        <taxon>Roseateles</taxon>
    </lineage>
</organism>
<feature type="domain" description="N-acetyltransferase" evidence="1">
    <location>
        <begin position="12"/>
        <end position="202"/>
    </location>
</feature>
<evidence type="ECO:0000313" key="3">
    <source>
        <dbReference type="Proteomes" id="UP001495147"/>
    </source>
</evidence>
<dbReference type="GO" id="GO:0016746">
    <property type="term" value="F:acyltransferase activity"/>
    <property type="evidence" value="ECO:0007669"/>
    <property type="project" value="UniProtKB-KW"/>
</dbReference>
<dbReference type="InterPro" id="IPR054597">
    <property type="entry name" value="FeeM_cat"/>
</dbReference>
<dbReference type="Pfam" id="PF21926">
    <property type="entry name" value="FeeM"/>
    <property type="match status" value="1"/>
</dbReference>
<dbReference type="EMBL" id="JBDPZD010000002">
    <property type="protein sequence ID" value="MEO3691119.1"/>
    <property type="molecule type" value="Genomic_DNA"/>
</dbReference>
<dbReference type="Gene3D" id="2.40.10.220">
    <property type="entry name" value="predicted glycosyltransferase like domains"/>
    <property type="match status" value="1"/>
</dbReference>
<dbReference type="Pfam" id="PF07238">
    <property type="entry name" value="PilZ"/>
    <property type="match status" value="1"/>
</dbReference>
<keyword evidence="2" id="KW-0808">Transferase</keyword>
<keyword evidence="2" id="KW-0012">Acyltransferase</keyword>
<dbReference type="PROSITE" id="PS51186">
    <property type="entry name" value="GNAT"/>
    <property type="match status" value="1"/>
</dbReference>
<comment type="caution">
    <text evidence="2">The sequence shown here is derived from an EMBL/GenBank/DDBJ whole genome shotgun (WGS) entry which is preliminary data.</text>
</comment>
<name>A0ABV0G075_9BURK</name>
<dbReference type="InterPro" id="IPR000182">
    <property type="entry name" value="GNAT_dom"/>
</dbReference>
<dbReference type="CDD" id="cd04301">
    <property type="entry name" value="NAT_SF"/>
    <property type="match status" value="1"/>
</dbReference>
<dbReference type="InterPro" id="IPR016181">
    <property type="entry name" value="Acyl_CoA_acyltransferase"/>
</dbReference>
<evidence type="ECO:0000313" key="2">
    <source>
        <dbReference type="EMBL" id="MEO3691119.1"/>
    </source>
</evidence>
<dbReference type="InterPro" id="IPR009875">
    <property type="entry name" value="PilZ_domain"/>
</dbReference>
<protein>
    <submittedName>
        <fullName evidence="2">GNAT family N-acetyltransferase</fullName>
        <ecNumber evidence="2">2.3.1.-</ecNumber>
    </submittedName>
</protein>
<dbReference type="EC" id="2.3.1.-" evidence="2"/>
<evidence type="ECO:0000259" key="1">
    <source>
        <dbReference type="PROSITE" id="PS51186"/>
    </source>
</evidence>
<accession>A0ABV0G075</accession>
<gene>
    <name evidence="2" type="ORF">ABDJ85_06520</name>
</gene>